<dbReference type="EMBL" id="LUTY01002520">
    <property type="protein sequence ID" value="OAD20204.1"/>
    <property type="molecule type" value="Genomic_DNA"/>
</dbReference>
<sequence length="86" mass="10247">PAFKIRKIKNHIFFKQHLLDRGLERFDSDPAIAEAWYRLINNQFDSNDLKLLEHEYFESRFESLFKTDYRTAHNATIRSGRSSGLD</sequence>
<feature type="non-terminal residue" evidence="1">
    <location>
        <position position="1"/>
    </location>
</feature>
<dbReference type="AlphaFoldDB" id="A0A0A6NXN5"/>
<evidence type="ECO:0000313" key="1">
    <source>
        <dbReference type="EMBL" id="OAD20204.1"/>
    </source>
</evidence>
<evidence type="ECO:0000313" key="2">
    <source>
        <dbReference type="Proteomes" id="UP000076962"/>
    </source>
</evidence>
<protein>
    <submittedName>
        <fullName evidence="1">Uncharacterized protein</fullName>
    </submittedName>
</protein>
<organism evidence="1 2">
    <name type="scientific">Candidatus Thiomargarita nelsonii</name>
    <dbReference type="NCBI Taxonomy" id="1003181"/>
    <lineage>
        <taxon>Bacteria</taxon>
        <taxon>Pseudomonadati</taxon>
        <taxon>Pseudomonadota</taxon>
        <taxon>Gammaproteobacteria</taxon>
        <taxon>Thiotrichales</taxon>
        <taxon>Thiotrichaceae</taxon>
        <taxon>Thiomargarita</taxon>
    </lineage>
</organism>
<name>A0A0A6NXN5_9GAMM</name>
<dbReference type="Proteomes" id="UP000076962">
    <property type="component" value="Unassembled WGS sequence"/>
</dbReference>
<comment type="caution">
    <text evidence="1">The sequence shown here is derived from an EMBL/GenBank/DDBJ whole genome shotgun (WGS) entry which is preliminary data.</text>
</comment>
<proteinExistence type="predicted"/>
<keyword evidence="2" id="KW-1185">Reference proteome</keyword>
<gene>
    <name evidence="1" type="ORF">THIOM_004120</name>
</gene>
<reference evidence="1 2" key="1">
    <citation type="submission" date="2016-05" db="EMBL/GenBank/DDBJ databases">
        <title>Single-cell genome of chain-forming Candidatus Thiomargarita nelsonii and comparison to other large sulfur-oxidizing bacteria.</title>
        <authorList>
            <person name="Winkel M."/>
            <person name="Salman V."/>
            <person name="Woyke T."/>
            <person name="Schulz-Vogt H."/>
            <person name="Richter M."/>
            <person name="Flood B."/>
            <person name="Bailey J."/>
            <person name="Amann R."/>
            <person name="Mussmann M."/>
        </authorList>
    </citation>
    <scope>NUCLEOTIDE SEQUENCE [LARGE SCALE GENOMIC DNA]</scope>
    <source>
        <strain evidence="1 2">THI036</strain>
    </source>
</reference>
<accession>A0A0A6NXN5</accession>